<evidence type="ECO:0000256" key="1">
    <source>
        <dbReference type="SAM" id="Phobius"/>
    </source>
</evidence>
<keyword evidence="4" id="KW-1185">Reference proteome</keyword>
<dbReference type="PANTHER" id="PTHR43592">
    <property type="entry name" value="CAAX AMINO TERMINAL PROTEASE"/>
    <property type="match status" value="1"/>
</dbReference>
<dbReference type="EMBL" id="BDJL01000132">
    <property type="protein sequence ID" value="GAV26267.1"/>
    <property type="molecule type" value="Genomic_DNA"/>
</dbReference>
<evidence type="ECO:0000259" key="2">
    <source>
        <dbReference type="Pfam" id="PF02517"/>
    </source>
</evidence>
<keyword evidence="1" id="KW-0812">Transmembrane</keyword>
<dbReference type="Proteomes" id="UP000187338">
    <property type="component" value="Unassembled WGS sequence"/>
</dbReference>
<dbReference type="InterPro" id="IPR003675">
    <property type="entry name" value="Rce1/LyrA-like_dom"/>
</dbReference>
<keyword evidence="1" id="KW-1133">Transmembrane helix</keyword>
<feature type="transmembrane region" description="Helical" evidence="1">
    <location>
        <begin position="84"/>
        <end position="106"/>
    </location>
</feature>
<feature type="transmembrane region" description="Helical" evidence="1">
    <location>
        <begin position="40"/>
        <end position="63"/>
    </location>
</feature>
<keyword evidence="3" id="KW-0645">Protease</keyword>
<feature type="domain" description="CAAX prenyl protease 2/Lysostaphin resistance protein A-like" evidence="2">
    <location>
        <begin position="133"/>
        <end position="217"/>
    </location>
</feature>
<evidence type="ECO:0000313" key="4">
    <source>
        <dbReference type="Proteomes" id="UP000187338"/>
    </source>
</evidence>
<dbReference type="GO" id="GO:0004175">
    <property type="term" value="F:endopeptidase activity"/>
    <property type="evidence" value="ECO:0007669"/>
    <property type="project" value="UniProtKB-ARBA"/>
</dbReference>
<keyword evidence="1" id="KW-0472">Membrane</keyword>
<dbReference type="GO" id="GO:0006508">
    <property type="term" value="P:proteolysis"/>
    <property type="evidence" value="ECO:0007669"/>
    <property type="project" value="UniProtKB-KW"/>
</dbReference>
<keyword evidence="3" id="KW-0378">Hydrolase</keyword>
<accession>A0A1L8D5A3</accession>
<feature type="transmembrane region" description="Helical" evidence="1">
    <location>
        <begin position="205"/>
        <end position="224"/>
    </location>
</feature>
<dbReference type="Pfam" id="PF02517">
    <property type="entry name" value="Rce1-like"/>
    <property type="match status" value="1"/>
</dbReference>
<evidence type="ECO:0000313" key="3">
    <source>
        <dbReference type="EMBL" id="GAV26267.1"/>
    </source>
</evidence>
<dbReference type="STRING" id="661089.ciss_22000"/>
<gene>
    <name evidence="3" type="ORF">ciss_22000</name>
</gene>
<feature type="transmembrane region" description="Helical" evidence="1">
    <location>
        <begin position="162"/>
        <end position="180"/>
    </location>
</feature>
<feature type="transmembrane region" description="Helical" evidence="1">
    <location>
        <begin position="133"/>
        <end position="150"/>
    </location>
</feature>
<dbReference type="GO" id="GO:0080120">
    <property type="term" value="P:CAAX-box protein maturation"/>
    <property type="evidence" value="ECO:0007669"/>
    <property type="project" value="UniProtKB-ARBA"/>
</dbReference>
<sequence>MLEIRWKLKHVVLILVLTLVLVNGMNLLLGSLPLPGLKSFGARVIFLTFFQDLLLLALVLWVVEKNRSNLADLGLTVKNWGKAFKWGVFGGFLILIIVVVVGAFSFKILKVNPPPQTFEKLLTLAKTPTEKNLLVFLGVFLGPFAEELFFRGFSYPVLKKYMGVVGGIAVSSLLFGAMHFDPYRFLPLTLGGAILAYLYEKTGTILSPFVAHATWNGIMTWFVMGKMFFY</sequence>
<dbReference type="PANTHER" id="PTHR43592:SF15">
    <property type="entry name" value="CAAX AMINO TERMINAL PROTEASE FAMILY PROTEIN"/>
    <property type="match status" value="1"/>
</dbReference>
<name>A0A1L8D5A3_9THEO</name>
<organism evidence="3 4">
    <name type="scientific">Carboxydothermus islandicus</name>
    <dbReference type="NCBI Taxonomy" id="661089"/>
    <lineage>
        <taxon>Bacteria</taxon>
        <taxon>Bacillati</taxon>
        <taxon>Bacillota</taxon>
        <taxon>Clostridia</taxon>
        <taxon>Thermoanaerobacterales</taxon>
        <taxon>Thermoanaerobacteraceae</taxon>
        <taxon>Carboxydothermus</taxon>
    </lineage>
</organism>
<proteinExistence type="predicted"/>
<reference evidence="4" key="1">
    <citation type="submission" date="2016-12" db="EMBL/GenBank/DDBJ databases">
        <title>Draft Genome Sequences od Carboxydothermus pertinax and islandicus, Hydrogenogenic Carboxydotrophic Bacteria.</title>
        <authorList>
            <person name="Fukuyama Y."/>
            <person name="Ohmae K."/>
            <person name="Yoneda Y."/>
            <person name="Yoshida T."/>
            <person name="Sako Y."/>
        </authorList>
    </citation>
    <scope>NUCLEOTIDE SEQUENCE [LARGE SCALE GENOMIC DNA]</scope>
    <source>
        <strain evidence="4">SET</strain>
    </source>
</reference>
<dbReference type="AlphaFoldDB" id="A0A1L8D5A3"/>
<protein>
    <submittedName>
        <fullName evidence="3">CAAX amino terminal protease</fullName>
    </submittedName>
</protein>
<comment type="caution">
    <text evidence="3">The sequence shown here is derived from an EMBL/GenBank/DDBJ whole genome shotgun (WGS) entry which is preliminary data.</text>
</comment>
<dbReference type="RefSeq" id="WP_075866435.1">
    <property type="nucleotide sequence ID" value="NZ_BDJL01000132.1"/>
</dbReference>